<sequence>MNLLFEPFQYDFLLRSFAAAIMVGIVCSIVGCYIVVQSMAFLGDALSHAVLPGVAIAYLTGGSLTFGALVAAVVVALGISFLSDEEEIKEDTAIGIFFTAALALGVALISTIQTYAIDLTHILFGNVLGVTVEDLQFIVGVGLLVLLAVFLFYRFFLVVTFDPVMAKTLKWNVRLIRSMLLVLIACTITISINTVGASLVTAMLITPAATALMLTKKLWQTMLTAAVFGALSGFFGLYLSYFADISSGASIVLVSTLFFIVVYLRKKLLNGRSGLAKRG</sequence>
<keyword evidence="6" id="KW-0813">Transport</keyword>
<dbReference type="CDD" id="cd06550">
    <property type="entry name" value="TM_ABC_iron-siderophores_like"/>
    <property type="match status" value="1"/>
</dbReference>
<reference evidence="8" key="1">
    <citation type="journal article" date="2015" name="Genome Announc.">
        <title>Draft Genome Sequence of Anaerolineae Strain TC1, a Novel Isolate from a Methanogenic Wastewater Treatment System.</title>
        <authorList>
            <person name="Matsuura N."/>
            <person name="Tourlousse D.M."/>
            <person name="Sun L."/>
            <person name="Toyonaga M."/>
            <person name="Kuroda K."/>
            <person name="Ohashi A."/>
            <person name="Cruz R."/>
            <person name="Yamaguchi T."/>
            <person name="Sekiguchi Y."/>
        </authorList>
    </citation>
    <scope>NUCLEOTIDE SEQUENCE [LARGE SCALE GENOMIC DNA]</scope>
    <source>
        <strain evidence="8">TC1</strain>
    </source>
</reference>
<dbReference type="GO" id="GO:0043190">
    <property type="term" value="C:ATP-binding cassette (ABC) transporter complex"/>
    <property type="evidence" value="ECO:0007669"/>
    <property type="project" value="InterPro"/>
</dbReference>
<feature type="transmembrane region" description="Helical" evidence="7">
    <location>
        <begin position="12"/>
        <end position="36"/>
    </location>
</feature>
<evidence type="ECO:0000313" key="9">
    <source>
        <dbReference type="Proteomes" id="UP000053370"/>
    </source>
</evidence>
<dbReference type="GO" id="GO:0010043">
    <property type="term" value="P:response to zinc ion"/>
    <property type="evidence" value="ECO:0007669"/>
    <property type="project" value="TreeGrafter"/>
</dbReference>
<dbReference type="Pfam" id="PF00950">
    <property type="entry name" value="ABC-3"/>
    <property type="match status" value="1"/>
</dbReference>
<feature type="transmembrane region" description="Helical" evidence="7">
    <location>
        <begin position="171"/>
        <end position="190"/>
    </location>
</feature>
<proteinExistence type="inferred from homology"/>
<comment type="subcellular location">
    <subcellularLocation>
        <location evidence="6">Cell membrane</location>
        <topology evidence="6">Multi-pass membrane protein</topology>
    </subcellularLocation>
    <subcellularLocation>
        <location evidence="1">Membrane</location>
        <topology evidence="1">Multi-pass membrane protein</topology>
    </subcellularLocation>
</comment>
<name>A0A0S7BUD6_9CHLR</name>
<evidence type="ECO:0000256" key="7">
    <source>
        <dbReference type="SAM" id="Phobius"/>
    </source>
</evidence>
<dbReference type="AlphaFoldDB" id="A0A0S7BUD6"/>
<feature type="transmembrane region" description="Helical" evidence="7">
    <location>
        <begin position="94"/>
        <end position="117"/>
    </location>
</feature>
<organism evidence="8">
    <name type="scientific">Flexilinea flocculi</name>
    <dbReference type="NCBI Taxonomy" id="1678840"/>
    <lineage>
        <taxon>Bacteria</taxon>
        <taxon>Bacillati</taxon>
        <taxon>Chloroflexota</taxon>
        <taxon>Anaerolineae</taxon>
        <taxon>Anaerolineales</taxon>
        <taxon>Anaerolineaceae</taxon>
        <taxon>Flexilinea</taxon>
    </lineage>
</organism>
<dbReference type="InterPro" id="IPR001626">
    <property type="entry name" value="ABC_TroCD"/>
</dbReference>
<dbReference type="InterPro" id="IPR037294">
    <property type="entry name" value="ABC_BtuC-like"/>
</dbReference>
<dbReference type="SUPFAM" id="SSF81345">
    <property type="entry name" value="ABC transporter involved in vitamin B12 uptake, BtuC"/>
    <property type="match status" value="1"/>
</dbReference>
<evidence type="ECO:0000313" key="8">
    <source>
        <dbReference type="EMBL" id="GAP40083.1"/>
    </source>
</evidence>
<evidence type="ECO:0000256" key="5">
    <source>
        <dbReference type="ARBA" id="ARBA00023136"/>
    </source>
</evidence>
<evidence type="ECO:0000256" key="2">
    <source>
        <dbReference type="ARBA" id="ARBA00008034"/>
    </source>
</evidence>
<evidence type="ECO:0000256" key="6">
    <source>
        <dbReference type="RuleBase" id="RU003943"/>
    </source>
</evidence>
<protein>
    <submittedName>
        <fullName evidence="8">ABC-type Mn2+/Zn2+ transport system, permease component</fullName>
    </submittedName>
</protein>
<gene>
    <name evidence="8" type="ORF">ATC1_1348</name>
</gene>
<dbReference type="RefSeq" id="WP_062279087.1">
    <property type="nucleotide sequence ID" value="NZ_DF968181.1"/>
</dbReference>
<dbReference type="EMBL" id="DF968181">
    <property type="protein sequence ID" value="GAP40083.1"/>
    <property type="molecule type" value="Genomic_DNA"/>
</dbReference>
<dbReference type="FunFam" id="1.10.3470.10:FF:000003">
    <property type="entry name" value="Iron ABC transporter permease SitD"/>
    <property type="match status" value="1"/>
</dbReference>
<dbReference type="PANTHER" id="PTHR30477:SF13">
    <property type="entry name" value="IRON TRANSPORT SYSTEM MEMBRANE PROTEIN HI_0360-RELATED"/>
    <property type="match status" value="1"/>
</dbReference>
<accession>A0A0S7BUD6</accession>
<dbReference type="OrthoDB" id="9798540at2"/>
<comment type="similarity">
    <text evidence="2 6">Belongs to the ABC-3 integral membrane protein family.</text>
</comment>
<keyword evidence="3 6" id="KW-0812">Transmembrane</keyword>
<dbReference type="STRING" id="1678840.ATC1_1348"/>
<keyword evidence="5 7" id="KW-0472">Membrane</keyword>
<dbReference type="Gene3D" id="1.10.3470.10">
    <property type="entry name" value="ABC transporter involved in vitamin B12 uptake, BtuC"/>
    <property type="match status" value="1"/>
</dbReference>
<feature type="transmembrane region" description="Helical" evidence="7">
    <location>
        <begin position="137"/>
        <end position="159"/>
    </location>
</feature>
<evidence type="ECO:0000256" key="1">
    <source>
        <dbReference type="ARBA" id="ARBA00004141"/>
    </source>
</evidence>
<keyword evidence="9" id="KW-1185">Reference proteome</keyword>
<keyword evidence="4 7" id="KW-1133">Transmembrane helix</keyword>
<dbReference type="Proteomes" id="UP000053370">
    <property type="component" value="Unassembled WGS sequence"/>
</dbReference>
<feature type="transmembrane region" description="Helical" evidence="7">
    <location>
        <begin position="245"/>
        <end position="264"/>
    </location>
</feature>
<dbReference type="GO" id="GO:0055085">
    <property type="term" value="P:transmembrane transport"/>
    <property type="evidence" value="ECO:0007669"/>
    <property type="project" value="InterPro"/>
</dbReference>
<evidence type="ECO:0000256" key="3">
    <source>
        <dbReference type="ARBA" id="ARBA00022692"/>
    </source>
</evidence>
<feature type="transmembrane region" description="Helical" evidence="7">
    <location>
        <begin position="221"/>
        <end position="239"/>
    </location>
</feature>
<dbReference type="PANTHER" id="PTHR30477">
    <property type="entry name" value="ABC-TRANSPORTER METAL-BINDING PROTEIN"/>
    <property type="match status" value="1"/>
</dbReference>
<feature type="transmembrane region" description="Helical" evidence="7">
    <location>
        <begin position="56"/>
        <end position="82"/>
    </location>
</feature>
<dbReference type="GO" id="GO:0071281">
    <property type="term" value="P:cellular response to iron ion"/>
    <property type="evidence" value="ECO:0007669"/>
    <property type="project" value="UniProtKB-ARBA"/>
</dbReference>
<evidence type="ECO:0000256" key="4">
    <source>
        <dbReference type="ARBA" id="ARBA00022989"/>
    </source>
</evidence>